<keyword evidence="3" id="KW-0547">Nucleotide-binding</keyword>
<feature type="transmembrane region" description="Helical" evidence="7">
    <location>
        <begin position="133"/>
        <end position="153"/>
    </location>
</feature>
<keyword evidence="5 7" id="KW-1133">Transmembrane helix</keyword>
<feature type="domain" description="ABC transporter" evidence="8">
    <location>
        <begin position="336"/>
        <end position="565"/>
    </location>
</feature>
<feature type="transmembrane region" description="Helical" evidence="7">
    <location>
        <begin position="159"/>
        <end position="179"/>
    </location>
</feature>
<keyword evidence="6 7" id="KW-0472">Membrane</keyword>
<evidence type="ECO:0000313" key="10">
    <source>
        <dbReference type="EMBL" id="MFC4024619.1"/>
    </source>
</evidence>
<feature type="transmembrane region" description="Helical" evidence="7">
    <location>
        <begin position="50"/>
        <end position="72"/>
    </location>
</feature>
<evidence type="ECO:0000256" key="6">
    <source>
        <dbReference type="ARBA" id="ARBA00023136"/>
    </source>
</evidence>
<dbReference type="Proteomes" id="UP001595772">
    <property type="component" value="Unassembled WGS sequence"/>
</dbReference>
<dbReference type="NCBIfam" id="TIGR02868">
    <property type="entry name" value="CydC"/>
    <property type="match status" value="1"/>
</dbReference>
<evidence type="ECO:0000256" key="3">
    <source>
        <dbReference type="ARBA" id="ARBA00022741"/>
    </source>
</evidence>
<keyword evidence="4" id="KW-0067">ATP-binding</keyword>
<dbReference type="InterPro" id="IPR003593">
    <property type="entry name" value="AAA+_ATPase"/>
</dbReference>
<dbReference type="InterPro" id="IPR017871">
    <property type="entry name" value="ABC_transporter-like_CS"/>
</dbReference>
<reference evidence="11" key="1">
    <citation type="journal article" date="2019" name="Int. J. Syst. Evol. Microbiol.">
        <title>The Global Catalogue of Microorganisms (GCM) 10K type strain sequencing project: providing services to taxonomists for standard genome sequencing and annotation.</title>
        <authorList>
            <consortium name="The Broad Institute Genomics Platform"/>
            <consortium name="The Broad Institute Genome Sequencing Center for Infectious Disease"/>
            <person name="Wu L."/>
            <person name="Ma J."/>
        </authorList>
    </citation>
    <scope>NUCLEOTIDE SEQUENCE [LARGE SCALE GENOMIC DNA]</scope>
    <source>
        <strain evidence="11">IBRC-M 10703</strain>
    </source>
</reference>
<dbReference type="SUPFAM" id="SSF90123">
    <property type="entry name" value="ABC transporter transmembrane region"/>
    <property type="match status" value="1"/>
</dbReference>
<dbReference type="Pfam" id="PF00664">
    <property type="entry name" value="ABC_membrane"/>
    <property type="match status" value="1"/>
</dbReference>
<dbReference type="Pfam" id="PF00005">
    <property type="entry name" value="ABC_tran"/>
    <property type="match status" value="1"/>
</dbReference>
<evidence type="ECO:0000256" key="2">
    <source>
        <dbReference type="ARBA" id="ARBA00022692"/>
    </source>
</evidence>
<dbReference type="PROSITE" id="PS50929">
    <property type="entry name" value="ABC_TM1F"/>
    <property type="match status" value="1"/>
</dbReference>
<dbReference type="PANTHER" id="PTHR43394:SF1">
    <property type="entry name" value="ATP-BINDING CASSETTE SUB-FAMILY B MEMBER 10, MITOCHONDRIAL"/>
    <property type="match status" value="1"/>
</dbReference>
<dbReference type="SMART" id="SM00382">
    <property type="entry name" value="AAA"/>
    <property type="match status" value="1"/>
</dbReference>
<keyword evidence="2 7" id="KW-0812">Transmembrane</keyword>
<evidence type="ECO:0000259" key="8">
    <source>
        <dbReference type="PROSITE" id="PS50893"/>
    </source>
</evidence>
<evidence type="ECO:0000256" key="5">
    <source>
        <dbReference type="ARBA" id="ARBA00022989"/>
    </source>
</evidence>
<feature type="transmembrane region" description="Helical" evidence="7">
    <location>
        <begin position="245"/>
        <end position="267"/>
    </location>
</feature>
<dbReference type="InterPro" id="IPR039421">
    <property type="entry name" value="Type_1_exporter"/>
</dbReference>
<dbReference type="SUPFAM" id="SSF52540">
    <property type="entry name" value="P-loop containing nucleoside triphosphate hydrolases"/>
    <property type="match status" value="1"/>
</dbReference>
<gene>
    <name evidence="10" type="primary">cydC</name>
    <name evidence="10" type="ORF">ACFOUV_12515</name>
</gene>
<feature type="domain" description="ABC transmembrane type-1" evidence="9">
    <location>
        <begin position="19"/>
        <end position="302"/>
    </location>
</feature>
<dbReference type="CDD" id="cd03228">
    <property type="entry name" value="ABCC_MRP_Like"/>
    <property type="match status" value="1"/>
</dbReference>
<sequence length="573" mass="64072">MKGLKSVILVLLKEKKDIVLSIICGVIAGITAVGLFSSSGYLISQAALAPPIYTLMVLVAVVKLLGIISALSRYGERYYSHRGTFTMLGNLRVSFYEKLEPLAPAIFQKYRSGDLLSRIVGDVETLQNYFLRVFYPPIVIVLVFLVTIFFTTFLSIETAFILVVGLLLTTFVVPALFGYGQRKVDRKVRQQRGKLSTDVTEFLYGFRDLKIYQQVYDKEKDLIQSSNNYVEEQERESIHHLFSESVNTFISLLVSVTVLAVGAYLVTEGQLDGIFLALLVMISLTVFENTTAMAAYPSHLQDSRQAVARLDTVVKEEDQLPQNQTETMEQGIAPSIEFKNVSFSFPGESGDTLKDISLNLPAGSKTAIVGPSGSGKSTIIQLLLKIYPVRNGDIYFNNQSFLQATQESVWENANVVLQSNHFFYGTIRENLELAKDGLSDVEMKEILRNVELSHLDLDDQVLEKGGNLSGGEKQRLAIARVMARKAPFWLLDEPTSSIDVITASKLYQNLFEVAKDDTVILISHRLTGLEKMDQIIVMEQGTIIESGTYEELMNQKGYFQQMKEIEKSVFLGE</sequence>
<dbReference type="EMBL" id="JBHSAO010000008">
    <property type="protein sequence ID" value="MFC4024619.1"/>
    <property type="molecule type" value="Genomic_DNA"/>
</dbReference>
<dbReference type="InterPro" id="IPR014223">
    <property type="entry name" value="ABC_CydC/D"/>
</dbReference>
<evidence type="ECO:0000256" key="4">
    <source>
        <dbReference type="ARBA" id="ARBA00022840"/>
    </source>
</evidence>
<organism evidence="10 11">
    <name type="scientific">Oceanobacillus longus</name>
    <dbReference type="NCBI Taxonomy" id="930120"/>
    <lineage>
        <taxon>Bacteria</taxon>
        <taxon>Bacillati</taxon>
        <taxon>Bacillota</taxon>
        <taxon>Bacilli</taxon>
        <taxon>Bacillales</taxon>
        <taxon>Bacillaceae</taxon>
        <taxon>Oceanobacillus</taxon>
    </lineage>
</organism>
<dbReference type="PROSITE" id="PS00211">
    <property type="entry name" value="ABC_TRANSPORTER_1"/>
    <property type="match status" value="1"/>
</dbReference>
<dbReference type="InterPro" id="IPR027417">
    <property type="entry name" value="P-loop_NTPase"/>
</dbReference>
<proteinExistence type="predicted"/>
<comment type="caution">
    <text evidence="10">The sequence shown here is derived from an EMBL/GenBank/DDBJ whole genome shotgun (WGS) entry which is preliminary data.</text>
</comment>
<dbReference type="PROSITE" id="PS50893">
    <property type="entry name" value="ABC_TRANSPORTER_2"/>
    <property type="match status" value="1"/>
</dbReference>
<evidence type="ECO:0000313" key="11">
    <source>
        <dbReference type="Proteomes" id="UP001595772"/>
    </source>
</evidence>
<dbReference type="RefSeq" id="WP_379497107.1">
    <property type="nucleotide sequence ID" value="NZ_JBHSAO010000008.1"/>
</dbReference>
<comment type="subcellular location">
    <subcellularLocation>
        <location evidence="1">Cell membrane</location>
        <topology evidence="1">Multi-pass membrane protein</topology>
    </subcellularLocation>
</comment>
<evidence type="ECO:0000259" key="9">
    <source>
        <dbReference type="PROSITE" id="PS50929"/>
    </source>
</evidence>
<dbReference type="CDD" id="cd18585">
    <property type="entry name" value="ABC_6TM_CydC"/>
    <property type="match status" value="1"/>
</dbReference>
<dbReference type="InterPro" id="IPR036640">
    <property type="entry name" value="ABC1_TM_sf"/>
</dbReference>
<evidence type="ECO:0000256" key="7">
    <source>
        <dbReference type="SAM" id="Phobius"/>
    </source>
</evidence>
<dbReference type="InterPro" id="IPR011527">
    <property type="entry name" value="ABC1_TM_dom"/>
</dbReference>
<dbReference type="InterPro" id="IPR003439">
    <property type="entry name" value="ABC_transporter-like_ATP-bd"/>
</dbReference>
<name>A0ABV8GXQ2_9BACI</name>
<dbReference type="Gene3D" id="1.20.1560.10">
    <property type="entry name" value="ABC transporter type 1, transmembrane domain"/>
    <property type="match status" value="1"/>
</dbReference>
<dbReference type="PANTHER" id="PTHR43394">
    <property type="entry name" value="ATP-DEPENDENT PERMEASE MDL1, MITOCHONDRIAL"/>
    <property type="match status" value="1"/>
</dbReference>
<dbReference type="Gene3D" id="3.40.50.300">
    <property type="entry name" value="P-loop containing nucleotide triphosphate hydrolases"/>
    <property type="match status" value="1"/>
</dbReference>
<keyword evidence="11" id="KW-1185">Reference proteome</keyword>
<accession>A0ABV8GXQ2</accession>
<protein>
    <submittedName>
        <fullName evidence="10">Thiol reductant ABC exporter subunit CydC</fullName>
    </submittedName>
</protein>
<evidence type="ECO:0000256" key="1">
    <source>
        <dbReference type="ARBA" id="ARBA00004651"/>
    </source>
</evidence>
<feature type="transmembrane region" description="Helical" evidence="7">
    <location>
        <begin position="20"/>
        <end position="44"/>
    </location>
</feature>